<dbReference type="BioCyc" id="IAGG583356:GHAH-1250-MONOMER"/>
<sequence>MSSKEKLGSILSALKDRIASPSDVISATGLPRYEVLAAFHILEALGLIEVVYVRGNYRLYRLSKEGEKILSALLNGNKFTIVVGEKEESFTTGSNVGNMEAVSTS</sequence>
<dbReference type="InterPro" id="IPR001845">
    <property type="entry name" value="HTH_ArsR_DNA-bd_dom"/>
</dbReference>
<evidence type="ECO:0000259" key="1">
    <source>
        <dbReference type="SMART" id="SM00418"/>
    </source>
</evidence>
<dbReference type="KEGG" id="iag:Igag_1268"/>
<dbReference type="InterPro" id="IPR036388">
    <property type="entry name" value="WH-like_DNA-bd_sf"/>
</dbReference>
<gene>
    <name evidence="2" type="ordered locus">Igag_1268</name>
</gene>
<dbReference type="AlphaFoldDB" id="E0SPL8"/>
<feature type="domain" description="HTH arsR-type" evidence="1">
    <location>
        <begin position="6"/>
        <end position="75"/>
    </location>
</feature>
<dbReference type="STRING" id="583356.Igag_1268"/>
<reference evidence="2 3" key="1">
    <citation type="journal article" date="2010" name="Stand. Genomic Sci.">
        <title>Complete genome sequence of Ignisphaera aggregans type strain (AQ1.S1).</title>
        <authorList>
            <person name="Goker M."/>
            <person name="Held B."/>
            <person name="Lapidus A."/>
            <person name="Nolan M."/>
            <person name="Spring S."/>
            <person name="Yasawong M."/>
            <person name="Lucas S."/>
            <person name="Glavina Del Rio T."/>
            <person name="Tice H."/>
            <person name="Cheng J.F."/>
            <person name="Goodwin L."/>
            <person name="Tapia R."/>
            <person name="Pitluck S."/>
            <person name="Liolios K."/>
            <person name="Ivanova N."/>
            <person name="Mavromatis K."/>
            <person name="Mikhailova N."/>
            <person name="Pati A."/>
            <person name="Chen A."/>
            <person name="Palaniappan K."/>
            <person name="Brambilla E."/>
            <person name="Land M."/>
            <person name="Hauser L."/>
            <person name="Chang Y.J."/>
            <person name="Jeffries C.D."/>
            <person name="Brettin T."/>
            <person name="Detter J.C."/>
            <person name="Han C."/>
            <person name="Rohde M."/>
            <person name="Sikorski J."/>
            <person name="Woyke T."/>
            <person name="Bristow J."/>
            <person name="Eisen J.A."/>
            <person name="Markowitz V."/>
            <person name="Hugenholtz P."/>
            <person name="Kyrpides N.C."/>
            <person name="Klenk H.P."/>
        </authorList>
    </citation>
    <scope>NUCLEOTIDE SEQUENCE [LARGE SCALE GENOMIC DNA]</scope>
    <source>
        <strain evidence="3">DSM 17230 / JCM 13409 / AQ1.S1</strain>
    </source>
</reference>
<name>E0SPL8_IGNAA</name>
<dbReference type="GO" id="GO:0003700">
    <property type="term" value="F:DNA-binding transcription factor activity"/>
    <property type="evidence" value="ECO:0007669"/>
    <property type="project" value="InterPro"/>
</dbReference>
<accession>E0SPL8</accession>
<evidence type="ECO:0000313" key="2">
    <source>
        <dbReference type="EMBL" id="ADM28074.1"/>
    </source>
</evidence>
<dbReference type="HOGENOM" id="CLU_176733_0_0_2"/>
<protein>
    <recommendedName>
        <fullName evidence="1">HTH arsR-type domain-containing protein</fullName>
    </recommendedName>
</protein>
<dbReference type="EMBL" id="CP002098">
    <property type="protein sequence ID" value="ADM28074.1"/>
    <property type="molecule type" value="Genomic_DNA"/>
</dbReference>
<dbReference type="Proteomes" id="UP000001304">
    <property type="component" value="Chromosome"/>
</dbReference>
<dbReference type="Gene3D" id="1.10.10.10">
    <property type="entry name" value="Winged helix-like DNA-binding domain superfamily/Winged helix DNA-binding domain"/>
    <property type="match status" value="1"/>
</dbReference>
<dbReference type="SUPFAM" id="SSF46785">
    <property type="entry name" value="Winged helix' DNA-binding domain"/>
    <property type="match status" value="1"/>
</dbReference>
<proteinExistence type="predicted"/>
<dbReference type="SMART" id="SM00418">
    <property type="entry name" value="HTH_ARSR"/>
    <property type="match status" value="1"/>
</dbReference>
<keyword evidence="3" id="KW-1185">Reference proteome</keyword>
<evidence type="ECO:0000313" key="3">
    <source>
        <dbReference type="Proteomes" id="UP000001304"/>
    </source>
</evidence>
<dbReference type="InterPro" id="IPR036390">
    <property type="entry name" value="WH_DNA-bd_sf"/>
</dbReference>
<organism evidence="2 3">
    <name type="scientific">Ignisphaera aggregans (strain DSM 17230 / JCM 13409 / AQ1.S1)</name>
    <dbReference type="NCBI Taxonomy" id="583356"/>
    <lineage>
        <taxon>Archaea</taxon>
        <taxon>Thermoproteota</taxon>
        <taxon>Thermoprotei</taxon>
        <taxon>Desulfurococcales</taxon>
        <taxon>Desulfurococcaceae</taxon>
        <taxon>Ignisphaera</taxon>
    </lineage>
</organism>